<proteinExistence type="predicted"/>
<organism evidence="2 3">
    <name type="scientific">Paragonimus westermani</name>
    <dbReference type="NCBI Taxonomy" id="34504"/>
    <lineage>
        <taxon>Eukaryota</taxon>
        <taxon>Metazoa</taxon>
        <taxon>Spiralia</taxon>
        <taxon>Lophotrochozoa</taxon>
        <taxon>Platyhelminthes</taxon>
        <taxon>Trematoda</taxon>
        <taxon>Digenea</taxon>
        <taxon>Plagiorchiida</taxon>
        <taxon>Troglotremata</taxon>
        <taxon>Troglotrematidae</taxon>
        <taxon>Paragonimus</taxon>
    </lineage>
</organism>
<accession>A0A8T0D666</accession>
<name>A0A8T0D666_9TREM</name>
<feature type="compositionally biased region" description="Low complexity" evidence="1">
    <location>
        <begin position="330"/>
        <end position="339"/>
    </location>
</feature>
<evidence type="ECO:0000313" key="3">
    <source>
        <dbReference type="Proteomes" id="UP000699462"/>
    </source>
</evidence>
<dbReference type="Proteomes" id="UP000699462">
    <property type="component" value="Unassembled WGS sequence"/>
</dbReference>
<gene>
    <name evidence="2" type="ORF">P879_08102</name>
</gene>
<sequence>MSTAIRRSQQSDPIDSNDQPSIYVHFSNDQPEVPTLDLSAGSEDDYEPDVGNVTEDLRLGDERRNDDHERWPELTPRSYEVPIVSHARKNSNASLTINMMADDEPTTPDSDCETYEVSPLSVRQDCSTQPQHTLPIVQLDQLSVCSDRSTDLTIGPVSQSEYNDNRHSDEEEDGKSDADDLFDANNKSDGSEWTASEKSFDHIDTDRDANSNLFQPKQTGTTETRQVVSNSETSVGYAVVRDMEPVCPMDIHTANSPGDFSEHHNTTPRINRLSCGNTRPSSADLLPNFFPPTSTFSALVMGGHSSPDPFLQPTADDRILRLKQLRTGLPNDPSDSPTESSDENEFEALSRRLDSRITEAMRMVNQALSTRTGASTSSDPLDAVLAGHRTRRLQLAERVFSMTNK</sequence>
<comment type="caution">
    <text evidence="2">The sequence shown here is derived from an EMBL/GenBank/DDBJ whole genome shotgun (WGS) entry which is preliminary data.</text>
</comment>
<evidence type="ECO:0000256" key="1">
    <source>
        <dbReference type="SAM" id="MobiDB-lite"/>
    </source>
</evidence>
<feature type="region of interest" description="Disordered" evidence="1">
    <location>
        <begin position="327"/>
        <end position="346"/>
    </location>
</feature>
<feature type="region of interest" description="Disordered" evidence="1">
    <location>
        <begin position="1"/>
        <end position="73"/>
    </location>
</feature>
<feature type="compositionally biased region" description="Acidic residues" evidence="1">
    <location>
        <begin position="170"/>
        <end position="182"/>
    </location>
</feature>
<feature type="compositionally biased region" description="Polar residues" evidence="1">
    <location>
        <begin position="1"/>
        <end position="20"/>
    </location>
</feature>
<feature type="compositionally biased region" description="Basic and acidic residues" evidence="1">
    <location>
        <begin position="55"/>
        <end position="72"/>
    </location>
</feature>
<reference evidence="2 3" key="1">
    <citation type="submission" date="2019-07" db="EMBL/GenBank/DDBJ databases">
        <title>Annotation for the trematode Paragonimus westermani.</title>
        <authorList>
            <person name="Choi Y.-J."/>
        </authorList>
    </citation>
    <scope>NUCLEOTIDE SEQUENCE [LARGE SCALE GENOMIC DNA]</scope>
    <source>
        <strain evidence="2">180907_Pwestermani</strain>
    </source>
</reference>
<feature type="compositionally biased region" description="Polar residues" evidence="1">
    <location>
        <begin position="185"/>
        <end position="196"/>
    </location>
</feature>
<protein>
    <submittedName>
        <fullName evidence="2">Uncharacterized protein</fullName>
    </submittedName>
</protein>
<keyword evidence="3" id="KW-1185">Reference proteome</keyword>
<dbReference type="AlphaFoldDB" id="A0A8T0D666"/>
<feature type="region of interest" description="Disordered" evidence="1">
    <location>
        <begin position="150"/>
        <end position="196"/>
    </location>
</feature>
<evidence type="ECO:0000313" key="2">
    <source>
        <dbReference type="EMBL" id="KAF8562097.1"/>
    </source>
</evidence>
<dbReference type="EMBL" id="JTDF01021246">
    <property type="protein sequence ID" value="KAF8562097.1"/>
    <property type="molecule type" value="Genomic_DNA"/>
</dbReference>